<dbReference type="EMBL" id="VJWE01000015">
    <property type="protein sequence ID" value="TWG35868.1"/>
    <property type="molecule type" value="Genomic_DNA"/>
</dbReference>
<evidence type="ECO:0000313" key="4">
    <source>
        <dbReference type="EMBL" id="TWG35868.1"/>
    </source>
</evidence>
<feature type="domain" description="Thioesterase" evidence="3">
    <location>
        <begin position="56"/>
        <end position="130"/>
    </location>
</feature>
<dbReference type="SUPFAM" id="SSF54637">
    <property type="entry name" value="Thioesterase/thiol ester dehydrase-isomerase"/>
    <property type="match status" value="1"/>
</dbReference>
<accession>A0A561XIC0</accession>
<dbReference type="PANTHER" id="PTHR21660:SF1">
    <property type="entry name" value="ACYL-COENZYME A THIOESTERASE 13"/>
    <property type="match status" value="1"/>
</dbReference>
<dbReference type="GO" id="GO:0047617">
    <property type="term" value="F:fatty acyl-CoA hydrolase activity"/>
    <property type="evidence" value="ECO:0007669"/>
    <property type="project" value="InterPro"/>
</dbReference>
<dbReference type="RefSeq" id="WP_110960151.1">
    <property type="nucleotide sequence ID" value="NZ_CAXUPI020000003.1"/>
</dbReference>
<dbReference type="NCBIfam" id="TIGR00369">
    <property type="entry name" value="unchar_dom_1"/>
    <property type="match status" value="1"/>
</dbReference>
<comment type="caution">
    <text evidence="4">The sequence shown here is derived from an EMBL/GenBank/DDBJ whole genome shotgun (WGS) entry which is preliminary data.</text>
</comment>
<dbReference type="InterPro" id="IPR039298">
    <property type="entry name" value="ACOT13"/>
</dbReference>
<proteinExistence type="inferred from homology"/>
<dbReference type="PANTHER" id="PTHR21660">
    <property type="entry name" value="THIOESTERASE SUPERFAMILY MEMBER-RELATED"/>
    <property type="match status" value="1"/>
</dbReference>
<evidence type="ECO:0000313" key="5">
    <source>
        <dbReference type="Proteomes" id="UP000321485"/>
    </source>
</evidence>
<dbReference type="GeneID" id="51112484"/>
<dbReference type="AlphaFoldDB" id="A0A561XIC0"/>
<comment type="similarity">
    <text evidence="1">Belongs to the thioesterase PaaI family.</text>
</comment>
<dbReference type="Gene3D" id="3.10.129.10">
    <property type="entry name" value="Hotdog Thioesterase"/>
    <property type="match status" value="1"/>
</dbReference>
<protein>
    <submittedName>
        <fullName evidence="4">Uncharacterized protein (TIGR00369 family)</fullName>
    </submittedName>
</protein>
<dbReference type="InterPro" id="IPR003736">
    <property type="entry name" value="PAAI_dom"/>
</dbReference>
<evidence type="ECO:0000256" key="2">
    <source>
        <dbReference type="ARBA" id="ARBA00022801"/>
    </source>
</evidence>
<dbReference type="InterPro" id="IPR029069">
    <property type="entry name" value="HotDog_dom_sf"/>
</dbReference>
<dbReference type="CDD" id="cd03443">
    <property type="entry name" value="PaaI_thioesterase"/>
    <property type="match status" value="1"/>
</dbReference>
<evidence type="ECO:0000256" key="1">
    <source>
        <dbReference type="ARBA" id="ARBA00008324"/>
    </source>
</evidence>
<dbReference type="Pfam" id="PF03061">
    <property type="entry name" value="4HBT"/>
    <property type="match status" value="1"/>
</dbReference>
<sequence length="153" mass="16334">MTHAPENATTAPIPAGFAPLVAGGPYIQHNGPLYVLHQGNVVKFGFRVEPRHTNPMGNLHGGMMATFCDMLVPLSVHRKSDQVSDRFLPTISLQIDYLAPAPLGAWVEGEAEPLRITRSLVFAQGLVTADGVPCARVSGVFKIGPVAPRDAVE</sequence>
<reference evidence="4 5" key="1">
    <citation type="journal article" date="2015" name="Stand. Genomic Sci.">
        <title>Genomic Encyclopedia of Bacterial and Archaeal Type Strains, Phase III: the genomes of soil and plant-associated and newly described type strains.</title>
        <authorList>
            <person name="Whitman W.B."/>
            <person name="Woyke T."/>
            <person name="Klenk H.P."/>
            <person name="Zhou Y."/>
            <person name="Lilburn T.G."/>
            <person name="Beck B.J."/>
            <person name="De Vos P."/>
            <person name="Vandamme P."/>
            <person name="Eisen J.A."/>
            <person name="Garrity G."/>
            <person name="Hugenholtz P."/>
            <person name="Kyrpides N.C."/>
        </authorList>
    </citation>
    <scope>NUCLEOTIDE SEQUENCE [LARGE SCALE GENOMIC DNA]</scope>
    <source>
        <strain evidence="4 5">DSM 64</strain>
    </source>
</reference>
<gene>
    <name evidence="4" type="ORF">ATF69_3435</name>
</gene>
<organism evidence="4 5">
    <name type="scientific">Acidovorax delafieldii</name>
    <name type="common">Pseudomonas delafieldii</name>
    <dbReference type="NCBI Taxonomy" id="47920"/>
    <lineage>
        <taxon>Bacteria</taxon>
        <taxon>Pseudomonadati</taxon>
        <taxon>Pseudomonadota</taxon>
        <taxon>Betaproteobacteria</taxon>
        <taxon>Burkholderiales</taxon>
        <taxon>Comamonadaceae</taxon>
        <taxon>Acidovorax</taxon>
    </lineage>
</organism>
<keyword evidence="2" id="KW-0378">Hydrolase</keyword>
<dbReference type="Proteomes" id="UP000321485">
    <property type="component" value="Unassembled WGS sequence"/>
</dbReference>
<evidence type="ECO:0000259" key="3">
    <source>
        <dbReference type="Pfam" id="PF03061"/>
    </source>
</evidence>
<dbReference type="InterPro" id="IPR006683">
    <property type="entry name" value="Thioestr_dom"/>
</dbReference>
<name>A0A561XIC0_ACIDE</name>